<evidence type="ECO:0000256" key="5">
    <source>
        <dbReference type="ARBA" id="ARBA00023180"/>
    </source>
</evidence>
<gene>
    <name evidence="11" type="ORF">CALMAC_LOCUS12398</name>
</gene>
<dbReference type="Proteomes" id="UP000410492">
    <property type="component" value="Unassembled WGS sequence"/>
</dbReference>
<dbReference type="SUPFAM" id="SSF54556">
    <property type="entry name" value="Chitinase insertion domain"/>
    <property type="match status" value="1"/>
</dbReference>
<evidence type="ECO:0000256" key="4">
    <source>
        <dbReference type="ARBA" id="ARBA00023157"/>
    </source>
</evidence>
<feature type="domain" description="Peptidase S1" evidence="8">
    <location>
        <begin position="160"/>
        <end position="331"/>
    </location>
</feature>
<dbReference type="PANTHER" id="PTHR11177">
    <property type="entry name" value="CHITINASE"/>
    <property type="match status" value="1"/>
</dbReference>
<keyword evidence="2" id="KW-0964">Secreted</keyword>
<evidence type="ECO:0000313" key="11">
    <source>
        <dbReference type="EMBL" id="VEN52175.1"/>
    </source>
</evidence>
<dbReference type="PROSITE" id="PS50923">
    <property type="entry name" value="SUSHI"/>
    <property type="match status" value="2"/>
</dbReference>
<keyword evidence="5" id="KW-0325">Glycoprotein</keyword>
<feature type="domain" description="Sushi" evidence="9">
    <location>
        <begin position="1232"/>
        <end position="1301"/>
    </location>
</feature>
<dbReference type="Gene3D" id="3.20.20.80">
    <property type="entry name" value="Glycosidases"/>
    <property type="match status" value="2"/>
</dbReference>
<dbReference type="SMART" id="SM00032">
    <property type="entry name" value="CCP"/>
    <property type="match status" value="6"/>
</dbReference>
<dbReference type="SMART" id="SM00020">
    <property type="entry name" value="Tryp_SPc"/>
    <property type="match status" value="1"/>
</dbReference>
<dbReference type="Gene3D" id="2.10.70.10">
    <property type="entry name" value="Complement Module, domain 1"/>
    <property type="match status" value="3"/>
</dbReference>
<dbReference type="Gene3D" id="3.10.50.10">
    <property type="match status" value="2"/>
</dbReference>
<feature type="chain" id="PRO_5025065080" description="Chitinase" evidence="7">
    <location>
        <begin position="21"/>
        <end position="1698"/>
    </location>
</feature>
<dbReference type="InterPro" id="IPR029070">
    <property type="entry name" value="Chitinase_insertion_sf"/>
</dbReference>
<accession>A0A653CW74</accession>
<name>A0A653CW74_CALMS</name>
<reference evidence="11 12" key="1">
    <citation type="submission" date="2019-01" db="EMBL/GenBank/DDBJ databases">
        <authorList>
            <person name="Sayadi A."/>
        </authorList>
    </citation>
    <scope>NUCLEOTIDE SEQUENCE [LARGE SCALE GENOMIC DNA]</scope>
</reference>
<dbReference type="GO" id="GO:0005975">
    <property type="term" value="P:carbohydrate metabolic process"/>
    <property type="evidence" value="ECO:0007669"/>
    <property type="project" value="InterPro"/>
</dbReference>
<dbReference type="GO" id="GO:0005576">
    <property type="term" value="C:extracellular region"/>
    <property type="evidence" value="ECO:0007669"/>
    <property type="project" value="UniProtKB-SubCell"/>
</dbReference>
<evidence type="ECO:0000256" key="3">
    <source>
        <dbReference type="ARBA" id="ARBA00022729"/>
    </source>
</evidence>
<keyword evidence="12" id="KW-1185">Reference proteome</keyword>
<evidence type="ECO:0008006" key="13">
    <source>
        <dbReference type="Google" id="ProtNLM"/>
    </source>
</evidence>
<evidence type="ECO:0000256" key="1">
    <source>
        <dbReference type="ARBA" id="ARBA00004613"/>
    </source>
</evidence>
<dbReference type="PROSITE" id="PS51910">
    <property type="entry name" value="GH18_2"/>
    <property type="match status" value="2"/>
</dbReference>
<evidence type="ECO:0000259" key="9">
    <source>
        <dbReference type="PROSITE" id="PS50923"/>
    </source>
</evidence>
<evidence type="ECO:0000256" key="6">
    <source>
        <dbReference type="PROSITE-ProRule" id="PRU00302"/>
    </source>
</evidence>
<dbReference type="SUPFAM" id="SSF57535">
    <property type="entry name" value="Complement control module/SCR domain"/>
    <property type="match status" value="3"/>
</dbReference>
<evidence type="ECO:0000259" key="8">
    <source>
        <dbReference type="PROSITE" id="PS50240"/>
    </source>
</evidence>
<dbReference type="GO" id="GO:0004252">
    <property type="term" value="F:serine-type endopeptidase activity"/>
    <property type="evidence" value="ECO:0007669"/>
    <property type="project" value="InterPro"/>
</dbReference>
<dbReference type="InterPro" id="IPR009003">
    <property type="entry name" value="Peptidase_S1_PA"/>
</dbReference>
<dbReference type="CDD" id="cd00190">
    <property type="entry name" value="Tryp_SPc"/>
    <property type="match status" value="1"/>
</dbReference>
<dbReference type="GO" id="GO:0004568">
    <property type="term" value="F:chitinase activity"/>
    <property type="evidence" value="ECO:0007669"/>
    <property type="project" value="TreeGrafter"/>
</dbReference>
<keyword evidence="6" id="KW-0768">Sushi</keyword>
<dbReference type="InterPro" id="IPR001223">
    <property type="entry name" value="Glyco_hydro18_cat"/>
</dbReference>
<dbReference type="InterPro" id="IPR043504">
    <property type="entry name" value="Peptidase_S1_PA_chymotrypsin"/>
</dbReference>
<protein>
    <recommendedName>
        <fullName evidence="13">Chitinase</fullName>
    </recommendedName>
</protein>
<dbReference type="InterPro" id="IPR017853">
    <property type="entry name" value="GH"/>
</dbReference>
<evidence type="ECO:0000313" key="12">
    <source>
        <dbReference type="Proteomes" id="UP000410492"/>
    </source>
</evidence>
<dbReference type="PROSITE" id="PS00134">
    <property type="entry name" value="TRYPSIN_HIS"/>
    <property type="match status" value="1"/>
</dbReference>
<dbReference type="SUPFAM" id="SSF50494">
    <property type="entry name" value="Trypsin-like serine proteases"/>
    <property type="match status" value="2"/>
</dbReference>
<dbReference type="Pfam" id="PF00084">
    <property type="entry name" value="Sushi"/>
    <property type="match status" value="2"/>
</dbReference>
<dbReference type="SUPFAM" id="SSF51445">
    <property type="entry name" value="(Trans)glycosidases"/>
    <property type="match status" value="2"/>
</dbReference>
<dbReference type="Gene3D" id="2.40.10.10">
    <property type="entry name" value="Trypsin-like serine proteases"/>
    <property type="match status" value="2"/>
</dbReference>
<dbReference type="EMBL" id="CAACVG010009118">
    <property type="protein sequence ID" value="VEN52175.1"/>
    <property type="molecule type" value="Genomic_DNA"/>
</dbReference>
<dbReference type="InterPro" id="IPR000436">
    <property type="entry name" value="Sushi_SCR_CCP_dom"/>
</dbReference>
<dbReference type="FunFam" id="2.40.10.10:FF:000054">
    <property type="entry name" value="Complement C1r subcomponent"/>
    <property type="match status" value="1"/>
</dbReference>
<feature type="disulfide bond" evidence="6">
    <location>
        <begin position="67"/>
        <end position="94"/>
    </location>
</feature>
<feature type="domain" description="GH18" evidence="10">
    <location>
        <begin position="489"/>
        <end position="934"/>
    </location>
</feature>
<organism evidence="11 12">
    <name type="scientific">Callosobruchus maculatus</name>
    <name type="common">Southern cowpea weevil</name>
    <name type="synonym">Pulse bruchid</name>
    <dbReference type="NCBI Taxonomy" id="64391"/>
    <lineage>
        <taxon>Eukaryota</taxon>
        <taxon>Metazoa</taxon>
        <taxon>Ecdysozoa</taxon>
        <taxon>Arthropoda</taxon>
        <taxon>Hexapoda</taxon>
        <taxon>Insecta</taxon>
        <taxon>Pterygota</taxon>
        <taxon>Neoptera</taxon>
        <taxon>Endopterygota</taxon>
        <taxon>Coleoptera</taxon>
        <taxon>Polyphaga</taxon>
        <taxon>Cucujiformia</taxon>
        <taxon>Chrysomeloidea</taxon>
        <taxon>Chrysomelidae</taxon>
        <taxon>Bruchinae</taxon>
        <taxon>Bruchini</taxon>
        <taxon>Callosobruchus</taxon>
    </lineage>
</organism>
<dbReference type="InterPro" id="IPR035976">
    <property type="entry name" value="Sushi/SCR/CCP_sf"/>
</dbReference>
<sequence length="1698" mass="190750">MIFCALIVVLGQVHLPQSLANPSVSSEDNTKTCTLPPYPHNGLWEVVRGHAQPGDEVDISTVIKFRCKEGYKLTSNNAYVVCDHDYDVNKVPECGKLCPPLYSSSTMTLKCIDRNGQDIKCSEATDGTYLSYECAPFHETPLGYRKNLLCIDGSWNYQPISNIISNDKFKGESRRFLGDIALLQTKDIIGLSEVVQPVCINNINNIFLHVGDIGEIAGFGLDETGKPSQRIRVLKIPYKYEPNCAAELPRDWADKYHLPDKMCAGFTNMSKGICRGDSGSGLVFKNFEDNRYYVHGVASLAPGSKGQCNIQQNSLYTKVSFYFNFIDKELSKGYLEDCKLPAHPEHGQWVLADGRKKEPGDLVASNTVLKMSCNRPYRLSGHPVVHCDAAPSDMPVCERTKTLCKDTNSRTIDCSELSEGHLSYSCSEDYISLPKGANTVRYCKDGDWNSSAPLCLKKIEIKDNSTLPVVTPIPTEAPPPTENSTTSRIKVICTYASWWSYEGINPEDMDPFLCDYMVYAFAGIWTYGDVRVQDDNLDIDRDGRRGLYRRTTDLKLKNPKLKVILGIGGSAASNGSLFSDLCRDMRKIDQFIKSSMWLMKEYKFDGLDIDWPYPFPEPYDAKNFVTFLTTVRDAVKKEGYSLSASVRAYPDDRGYDAKGMNEVLDWVTVKSFDLYGPWHGYTGQNNALYFSSKEFNWHKNHLNVAASAKNWMNAGISKNKLVISVAFFGRSFNLTDKRDHGVLSPTTGPGPGGDGGFLRWNEVKFTFRISSRIRLCQVMITSKGRPGDEVEANTVLKFKCNEGYKLTSNNAYMVCDNDFDTNKAPECSKLCPPLYSSSTTTIKCIDRNSQDIKCSEATDGTYLSYECAPFYETPMGYRRNLLCIDGSWNYQPVCQPICGRKINDDAIPLVYGGRVPTEIEYPWVATIYRELGNSYLNICGGTIISRRVILTAAHCVTDEDGNVLAVNKYKVGVGKLYNKYNDTNDTKAQYLDISSIISNDKFKGESRRYLGDIALLMTKDVIGLSEVVQPVCINNVNNIFLHVGDIGEIAGFGIDETGKPSQRIRVLKIPYKYETNCASELPRDWADKYNLPDKMCAGFTNMSKGICRGDSGSGLIFKNFEDNRYYVHGIASLAPGSKGQCNIQQNSLYTKVSFYFNFIDKELSKGYLEDCKLPAYPEHGEWVLVDGRKREPGDLVGSGTLLRISCHRPYRLLGHPVVRCDAAPSDMPICEKRCPQLEIPPGTKTLCKDKSNHTVDCSDLTEGGYISYSCSDAYISLPKGAKTLRYCRDGDWSSGVPLCEKKIEIKENGTTPAPTPAAPSNTNRTTSRVKVICTYASWWSYEGINPEDMDPFLCHYMVYAFAGIWSYGAVRVQDDYLDIDRNGTKGLYRRTTDLKLKNPKLKVILGIGGSAASNSSLFSDLCKDMRSTDQFIKSSMWLMKEYKFDGLDIDWLYPHPEPYEEKNFIDFLRKVRNALKKEGYLLSASVRSYPDGRGYDAKGMNDPYTGQNNALYFSSKEYVWERIHLNLAASAKNWMEAGISKSKLVMSVAFFGRSFNLADKRDHDLRAPITGAGPGVDGGFVRWNEICLNYENYTSVWDDEQKVNYKYKDNAWIGYGNKDSIWIKGQYVKKQGFFGVNVYPIDGDDVLGKCGRKQQLLKHLHGGLGNNFFSYYRYGIDKIKHKIRSPPCTILHGQFTHS</sequence>
<dbReference type="InterPro" id="IPR018114">
    <property type="entry name" value="TRYPSIN_HIS"/>
</dbReference>
<keyword evidence="4 6" id="KW-1015">Disulfide bond</keyword>
<dbReference type="GO" id="GO:0008061">
    <property type="term" value="F:chitin binding"/>
    <property type="evidence" value="ECO:0007669"/>
    <property type="project" value="InterPro"/>
</dbReference>
<evidence type="ECO:0000259" key="10">
    <source>
        <dbReference type="PROSITE" id="PS51910"/>
    </source>
</evidence>
<dbReference type="InterPro" id="IPR001254">
    <property type="entry name" value="Trypsin_dom"/>
</dbReference>
<comment type="caution">
    <text evidence="6">Lacks conserved residue(s) required for the propagation of feature annotation.</text>
</comment>
<dbReference type="PANTHER" id="PTHR11177:SF360">
    <property type="entry name" value="CHITINASE 4-RELATED"/>
    <property type="match status" value="1"/>
</dbReference>
<evidence type="ECO:0000256" key="2">
    <source>
        <dbReference type="ARBA" id="ARBA00022525"/>
    </source>
</evidence>
<feature type="domain" description="GH18" evidence="10">
    <location>
        <begin position="1329"/>
        <end position="1667"/>
    </location>
</feature>
<proteinExistence type="predicted"/>
<dbReference type="InterPro" id="IPR050314">
    <property type="entry name" value="Glycosyl_Hydrlase_18"/>
</dbReference>
<dbReference type="Pfam" id="PF00704">
    <property type="entry name" value="Glyco_hydro_18"/>
    <property type="match status" value="2"/>
</dbReference>
<feature type="domain" description="Sushi" evidence="9">
    <location>
        <begin position="31"/>
        <end position="96"/>
    </location>
</feature>
<dbReference type="GO" id="GO:0006508">
    <property type="term" value="P:proteolysis"/>
    <property type="evidence" value="ECO:0007669"/>
    <property type="project" value="InterPro"/>
</dbReference>
<comment type="subcellular location">
    <subcellularLocation>
        <location evidence="1">Secreted</location>
    </subcellularLocation>
</comment>
<dbReference type="OrthoDB" id="6744641at2759"/>
<keyword evidence="3 7" id="KW-0732">Signal</keyword>
<dbReference type="FunFam" id="3.10.50.10:FF:000001">
    <property type="entry name" value="Chitinase 3-like 1"/>
    <property type="match status" value="1"/>
</dbReference>
<dbReference type="Pfam" id="PF00089">
    <property type="entry name" value="Trypsin"/>
    <property type="match status" value="2"/>
</dbReference>
<feature type="domain" description="Peptidase S1" evidence="8">
    <location>
        <begin position="910"/>
        <end position="1164"/>
    </location>
</feature>
<dbReference type="InterPro" id="IPR011583">
    <property type="entry name" value="Chitinase_II/V-like_cat"/>
</dbReference>
<feature type="signal peptide" evidence="7">
    <location>
        <begin position="1"/>
        <end position="20"/>
    </location>
</feature>
<dbReference type="GO" id="GO:0006032">
    <property type="term" value="P:chitin catabolic process"/>
    <property type="evidence" value="ECO:0007669"/>
    <property type="project" value="TreeGrafter"/>
</dbReference>
<dbReference type="PROSITE" id="PS50240">
    <property type="entry name" value="TRYPSIN_DOM"/>
    <property type="match status" value="2"/>
</dbReference>
<evidence type="ECO:0000256" key="7">
    <source>
        <dbReference type="SAM" id="SignalP"/>
    </source>
</evidence>
<dbReference type="SMART" id="SM00636">
    <property type="entry name" value="Glyco_18"/>
    <property type="match status" value="2"/>
</dbReference>